<feature type="transmembrane region" description="Helical" evidence="2">
    <location>
        <begin position="62"/>
        <end position="80"/>
    </location>
</feature>
<keyword evidence="2" id="KW-0812">Transmembrane</keyword>
<comment type="caution">
    <text evidence="3">The sequence shown here is derived from an EMBL/GenBank/DDBJ whole genome shotgun (WGS) entry which is preliminary data.</text>
</comment>
<accession>A0ABR1QKQ6</accession>
<keyword evidence="2" id="KW-0472">Membrane</keyword>
<feature type="transmembrane region" description="Helical" evidence="2">
    <location>
        <begin position="100"/>
        <end position="123"/>
    </location>
</feature>
<feature type="region of interest" description="Disordered" evidence="1">
    <location>
        <begin position="1"/>
        <end position="36"/>
    </location>
</feature>
<name>A0ABR1QKQ6_9PEZI</name>
<feature type="transmembrane region" description="Helical" evidence="2">
    <location>
        <begin position="181"/>
        <end position="202"/>
    </location>
</feature>
<evidence type="ECO:0000256" key="2">
    <source>
        <dbReference type="SAM" id="Phobius"/>
    </source>
</evidence>
<dbReference type="RefSeq" id="XP_066702470.1">
    <property type="nucleotide sequence ID" value="XM_066842608.1"/>
</dbReference>
<feature type="transmembrane region" description="Helical" evidence="2">
    <location>
        <begin position="144"/>
        <end position="161"/>
    </location>
</feature>
<dbReference type="GeneID" id="92075670"/>
<protein>
    <submittedName>
        <fullName evidence="3">Uncharacterized protein</fullName>
    </submittedName>
</protein>
<evidence type="ECO:0000256" key="1">
    <source>
        <dbReference type="SAM" id="MobiDB-lite"/>
    </source>
</evidence>
<gene>
    <name evidence="3" type="ORF">PG986_006386</name>
</gene>
<feature type="compositionally biased region" description="Low complexity" evidence="1">
    <location>
        <begin position="23"/>
        <end position="33"/>
    </location>
</feature>
<dbReference type="EMBL" id="JAQQWE010000004">
    <property type="protein sequence ID" value="KAK7957164.1"/>
    <property type="molecule type" value="Genomic_DNA"/>
</dbReference>
<proteinExistence type="predicted"/>
<dbReference type="Proteomes" id="UP001391051">
    <property type="component" value="Unassembled WGS sequence"/>
</dbReference>
<evidence type="ECO:0000313" key="4">
    <source>
        <dbReference type="Proteomes" id="UP001391051"/>
    </source>
</evidence>
<keyword evidence="4" id="KW-1185">Reference proteome</keyword>
<reference evidence="3 4" key="1">
    <citation type="submission" date="2023-01" db="EMBL/GenBank/DDBJ databases">
        <title>Analysis of 21 Apiospora genomes using comparative genomics revels a genus with tremendous synthesis potential of carbohydrate active enzymes and secondary metabolites.</title>
        <authorList>
            <person name="Sorensen T."/>
        </authorList>
    </citation>
    <scope>NUCLEOTIDE SEQUENCE [LARGE SCALE GENOMIC DNA]</scope>
    <source>
        <strain evidence="3 4">CBS 24483</strain>
    </source>
</reference>
<sequence>MSTTRMASPATTPGPRPVKIVPSTTNNSGNNGNKNMPQSQWSLVNYWGPQWRSPAPEKSMECLALSVITATLLALAHHFAQRFYLSHPAAATAAAGAGDLLVLTIYLVVPIKLLGLFAQDRLLREHMTLHYSKYADPFAKHEPLYAGLIAACAVLAARALVPGCGLGLDLLLYSLEAWFWAGYWFEWWTGMFSQSILGGLGVV</sequence>
<feature type="compositionally biased region" description="Polar residues" evidence="1">
    <location>
        <begin position="1"/>
        <end position="11"/>
    </location>
</feature>
<evidence type="ECO:0000313" key="3">
    <source>
        <dbReference type="EMBL" id="KAK7957164.1"/>
    </source>
</evidence>
<keyword evidence="2" id="KW-1133">Transmembrane helix</keyword>
<organism evidence="3 4">
    <name type="scientific">Apiospora aurea</name>
    <dbReference type="NCBI Taxonomy" id="335848"/>
    <lineage>
        <taxon>Eukaryota</taxon>
        <taxon>Fungi</taxon>
        <taxon>Dikarya</taxon>
        <taxon>Ascomycota</taxon>
        <taxon>Pezizomycotina</taxon>
        <taxon>Sordariomycetes</taxon>
        <taxon>Xylariomycetidae</taxon>
        <taxon>Amphisphaeriales</taxon>
        <taxon>Apiosporaceae</taxon>
        <taxon>Apiospora</taxon>
    </lineage>
</organism>